<evidence type="ECO:0000256" key="2">
    <source>
        <dbReference type="ARBA" id="ARBA00022630"/>
    </source>
</evidence>
<evidence type="ECO:0000256" key="3">
    <source>
        <dbReference type="ARBA" id="ARBA00022643"/>
    </source>
</evidence>
<keyword evidence="6" id="KW-0472">Membrane</keyword>
<dbReference type="Proteomes" id="UP000887574">
    <property type="component" value="Unplaced"/>
</dbReference>
<evidence type="ECO:0000259" key="7">
    <source>
        <dbReference type="Pfam" id="PF00881"/>
    </source>
</evidence>
<dbReference type="PANTHER" id="PTHR23026">
    <property type="entry name" value="NADPH NITROREDUCTASE"/>
    <property type="match status" value="1"/>
</dbReference>
<evidence type="ECO:0000256" key="4">
    <source>
        <dbReference type="ARBA" id="ARBA00023002"/>
    </source>
</evidence>
<dbReference type="PANTHER" id="PTHR23026:SF90">
    <property type="entry name" value="IODOTYROSINE DEIODINASE 1"/>
    <property type="match status" value="1"/>
</dbReference>
<feature type="compositionally biased region" description="Polar residues" evidence="5">
    <location>
        <begin position="70"/>
        <end position="80"/>
    </location>
</feature>
<reference evidence="9" key="1">
    <citation type="submission" date="2022-11" db="UniProtKB">
        <authorList>
            <consortium name="WormBaseParasite"/>
        </authorList>
    </citation>
    <scope>IDENTIFICATION</scope>
</reference>
<feature type="compositionally biased region" description="Low complexity" evidence="5">
    <location>
        <begin position="57"/>
        <end position="69"/>
    </location>
</feature>
<evidence type="ECO:0000256" key="6">
    <source>
        <dbReference type="SAM" id="Phobius"/>
    </source>
</evidence>
<dbReference type="GO" id="GO:0140616">
    <property type="term" value="F:iodotyrosine deiodinase activity"/>
    <property type="evidence" value="ECO:0007669"/>
    <property type="project" value="UniProtKB-ARBA"/>
</dbReference>
<feature type="domain" description="Nitroreductase" evidence="7">
    <location>
        <begin position="142"/>
        <end position="312"/>
    </location>
</feature>
<name>A0A915CVU4_9BILA</name>
<feature type="transmembrane region" description="Helical" evidence="6">
    <location>
        <begin position="24"/>
        <end position="43"/>
    </location>
</feature>
<dbReference type="GO" id="GO:0005886">
    <property type="term" value="C:plasma membrane"/>
    <property type="evidence" value="ECO:0007669"/>
    <property type="project" value="TreeGrafter"/>
</dbReference>
<evidence type="ECO:0000313" key="8">
    <source>
        <dbReference type="Proteomes" id="UP000887574"/>
    </source>
</evidence>
<keyword evidence="8" id="KW-1185">Reference proteome</keyword>
<dbReference type="AlphaFoldDB" id="A0A915CVU4"/>
<dbReference type="GO" id="GO:0006570">
    <property type="term" value="P:tyrosine metabolic process"/>
    <property type="evidence" value="ECO:0007669"/>
    <property type="project" value="TreeGrafter"/>
</dbReference>
<dbReference type="InterPro" id="IPR050627">
    <property type="entry name" value="Nitroreductase/BluB"/>
</dbReference>
<keyword evidence="4" id="KW-0560">Oxidoreductase</keyword>
<dbReference type="SUPFAM" id="SSF55469">
    <property type="entry name" value="FMN-dependent nitroreductase-like"/>
    <property type="match status" value="1"/>
</dbReference>
<dbReference type="Gene3D" id="3.40.109.10">
    <property type="entry name" value="NADH Oxidase"/>
    <property type="match status" value="1"/>
</dbReference>
<dbReference type="WBParaSite" id="jg13155">
    <property type="protein sequence ID" value="jg13155"/>
    <property type="gene ID" value="jg13155"/>
</dbReference>
<dbReference type="InterPro" id="IPR029479">
    <property type="entry name" value="Nitroreductase"/>
</dbReference>
<dbReference type="CDD" id="cd02144">
    <property type="entry name" value="iodotyrosine_dehalogenase"/>
    <property type="match status" value="1"/>
</dbReference>
<protein>
    <submittedName>
        <fullName evidence="9">Nitroreductase domain-containing protein</fullName>
    </submittedName>
</protein>
<comment type="similarity">
    <text evidence="1">Belongs to the nitroreductase family.</text>
</comment>
<organism evidence="8 9">
    <name type="scientific">Ditylenchus dipsaci</name>
    <dbReference type="NCBI Taxonomy" id="166011"/>
    <lineage>
        <taxon>Eukaryota</taxon>
        <taxon>Metazoa</taxon>
        <taxon>Ecdysozoa</taxon>
        <taxon>Nematoda</taxon>
        <taxon>Chromadorea</taxon>
        <taxon>Rhabditida</taxon>
        <taxon>Tylenchina</taxon>
        <taxon>Tylenchomorpha</taxon>
        <taxon>Sphaerularioidea</taxon>
        <taxon>Anguinidae</taxon>
        <taxon>Anguininae</taxon>
        <taxon>Ditylenchus</taxon>
    </lineage>
</organism>
<evidence type="ECO:0000256" key="1">
    <source>
        <dbReference type="ARBA" id="ARBA00007118"/>
    </source>
</evidence>
<feature type="region of interest" description="Disordered" evidence="5">
    <location>
        <begin position="53"/>
        <end position="127"/>
    </location>
</feature>
<keyword evidence="6" id="KW-1133">Transmembrane helix</keyword>
<keyword evidence="6" id="KW-0812">Transmembrane</keyword>
<accession>A0A915CVU4</accession>
<evidence type="ECO:0000256" key="5">
    <source>
        <dbReference type="SAM" id="MobiDB-lite"/>
    </source>
</evidence>
<dbReference type="Pfam" id="PF00881">
    <property type="entry name" value="Nitroreductase"/>
    <property type="match status" value="1"/>
</dbReference>
<proteinExistence type="inferred from homology"/>
<keyword evidence="3" id="KW-0288">FMN</keyword>
<sequence length="334" mass="38158">MEVKEASSSSPSGMLRHLFHSTELWHLNTLAAVLVVVFVYYQFHTMFNLNKRRQRTDSSTNNSSSARQSFQSDTNYNSTSDKTRRREFVDRQAGDSLDLVDEHDDFHTQQQSSSSKEVPYKPLNLSDGDMQRRSQLFYEQMKVRRSVRKFSPTRPVSLKLMQNLIKTAGSSPSGANLQPWTFCLVANEAIKTRIREIVEAEEQLNYARRMGAKWVLDVVDLNVNWNKPYLTEAPYLVVVMKHAYQLLEDGTRQPTYYNEMSVCIAVGFLLAAIQNAGLVTVTTTPLNAGGQIRELLQRPVNEKVVLLLPVGHPAEDAHVPNIRRKPIEEIIRIY</sequence>
<feature type="compositionally biased region" description="Basic and acidic residues" evidence="5">
    <location>
        <begin position="81"/>
        <end position="93"/>
    </location>
</feature>
<keyword evidence="2" id="KW-0285">Flavoprotein</keyword>
<evidence type="ECO:0000313" key="9">
    <source>
        <dbReference type="WBParaSite" id="jg13155"/>
    </source>
</evidence>
<dbReference type="InterPro" id="IPR000415">
    <property type="entry name" value="Nitroreductase-like"/>
</dbReference>